<keyword evidence="3" id="KW-0807">Transducer</keyword>
<dbReference type="EMBL" id="CTRP01000014">
    <property type="protein sequence ID" value="CQR74243.1"/>
    <property type="molecule type" value="Genomic_DNA"/>
</dbReference>
<dbReference type="GO" id="GO:0007165">
    <property type="term" value="P:signal transduction"/>
    <property type="evidence" value="ECO:0007669"/>
    <property type="project" value="UniProtKB-KW"/>
</dbReference>
<sequence>MNWYLNLKIANKLIIAFLCVAVVTGIVGIVGIINLYNLAREDTILFEYYTEPLAQMGNVTEAYQRSRVNVRDVLLDRNPAHQADNMSKTTACIGEIKEETEKIGKTLVSDEGQKLQKTLIGVINDYEAYIKRLYVTIQAGQYEQANQMMATEGVHYADIFEDTLNTMNSLKVELAKQKAAKNKQEANTAILVMVAFVVTGVILAMVLGLYIARVISRPVKEVVKLAGKIASGDLNVEVKVTTRDEIGELAQAFNVMAGNVNQAMRSISEAAGQVAAGTQQIAASSEILSQGSTEQASSIEEITASIEQVAVQTRQNAANANHANELANSSKGQAVQGNQQMQAMVAAMREINESSVNISKIIKVIDEIAFQTNILALNAAVEAARAGQHGKGFAVVAEEVRNLAARSANAAKETTVMIEESIQKVAAGTKIANDTATALDGIVQEVAKAAALVDDIAGASNEQATAIAQVNQAILQVSQVVQTNSSTAEESASASEELASQAEILKINVSKFQLKETDCSVLGTQGFSPDILRAIETMVEQNKQSQKREDRVGKPEMVLTSKGKILLDDSEFGKY</sequence>
<dbReference type="Gene3D" id="6.10.340.10">
    <property type="match status" value="1"/>
</dbReference>
<evidence type="ECO:0000313" key="8">
    <source>
        <dbReference type="Proteomes" id="UP000049855"/>
    </source>
</evidence>
<dbReference type="InterPro" id="IPR003660">
    <property type="entry name" value="HAMP_dom"/>
</dbReference>
<evidence type="ECO:0000256" key="4">
    <source>
        <dbReference type="SAM" id="Phobius"/>
    </source>
</evidence>
<dbReference type="FunFam" id="1.10.287.950:FF:000001">
    <property type="entry name" value="Methyl-accepting chemotaxis sensory transducer"/>
    <property type="match status" value="1"/>
</dbReference>
<feature type="domain" description="HAMP" evidence="6">
    <location>
        <begin position="213"/>
        <end position="265"/>
    </location>
</feature>
<feature type="transmembrane region" description="Helical" evidence="4">
    <location>
        <begin position="188"/>
        <end position="212"/>
    </location>
</feature>
<dbReference type="Pfam" id="PF12729">
    <property type="entry name" value="4HB_MCP_1"/>
    <property type="match status" value="1"/>
</dbReference>
<keyword evidence="8" id="KW-1185">Reference proteome</keyword>
<organism evidence="7 8">
    <name type="scientific">Sporomusa ovata</name>
    <dbReference type="NCBI Taxonomy" id="2378"/>
    <lineage>
        <taxon>Bacteria</taxon>
        <taxon>Bacillati</taxon>
        <taxon>Bacillota</taxon>
        <taxon>Negativicutes</taxon>
        <taxon>Selenomonadales</taxon>
        <taxon>Sporomusaceae</taxon>
        <taxon>Sporomusa</taxon>
    </lineage>
</organism>
<dbReference type="SMART" id="SM00283">
    <property type="entry name" value="MA"/>
    <property type="match status" value="1"/>
</dbReference>
<dbReference type="RefSeq" id="WP_021170252.1">
    <property type="nucleotide sequence ID" value="NZ_CTRP01000014.1"/>
</dbReference>
<comment type="similarity">
    <text evidence="2">Belongs to the methyl-accepting chemotaxis (MCP) protein family.</text>
</comment>
<dbReference type="InterPro" id="IPR024478">
    <property type="entry name" value="HlyB_4HB_MCP"/>
</dbReference>
<accession>A0A0U1L538</accession>
<dbReference type="Pfam" id="PF00672">
    <property type="entry name" value="HAMP"/>
    <property type="match status" value="1"/>
</dbReference>
<dbReference type="GO" id="GO:0005886">
    <property type="term" value="C:plasma membrane"/>
    <property type="evidence" value="ECO:0007669"/>
    <property type="project" value="TreeGrafter"/>
</dbReference>
<evidence type="ECO:0000256" key="2">
    <source>
        <dbReference type="ARBA" id="ARBA00029447"/>
    </source>
</evidence>
<evidence type="ECO:0000313" key="7">
    <source>
        <dbReference type="EMBL" id="CQR74243.1"/>
    </source>
</evidence>
<evidence type="ECO:0000259" key="6">
    <source>
        <dbReference type="PROSITE" id="PS50885"/>
    </source>
</evidence>
<dbReference type="Gene3D" id="1.10.287.950">
    <property type="entry name" value="Methyl-accepting chemotaxis protein"/>
    <property type="match status" value="1"/>
</dbReference>
<dbReference type="GO" id="GO:0006935">
    <property type="term" value="P:chemotaxis"/>
    <property type="evidence" value="ECO:0007669"/>
    <property type="project" value="UniProtKB-KW"/>
</dbReference>
<dbReference type="Pfam" id="PF00015">
    <property type="entry name" value="MCPsignal"/>
    <property type="match status" value="1"/>
</dbReference>
<keyword evidence="1" id="KW-0145">Chemotaxis</keyword>
<dbReference type="InterPro" id="IPR004090">
    <property type="entry name" value="Chemotax_Me-accpt_rcpt"/>
</dbReference>
<protein>
    <submittedName>
        <fullName evidence="7">Methyl-accepting chemotaxis protein I (Serine chemoreceptor protein)</fullName>
    </submittedName>
</protein>
<keyword evidence="4" id="KW-0812">Transmembrane</keyword>
<dbReference type="GO" id="GO:0004888">
    <property type="term" value="F:transmembrane signaling receptor activity"/>
    <property type="evidence" value="ECO:0007669"/>
    <property type="project" value="InterPro"/>
</dbReference>
<evidence type="ECO:0000256" key="3">
    <source>
        <dbReference type="PROSITE-ProRule" id="PRU00284"/>
    </source>
</evidence>
<dbReference type="Proteomes" id="UP000049855">
    <property type="component" value="Unassembled WGS sequence"/>
</dbReference>
<keyword evidence="4" id="KW-0472">Membrane</keyword>
<feature type="transmembrane region" description="Helical" evidence="4">
    <location>
        <begin position="13"/>
        <end position="36"/>
    </location>
</feature>
<dbReference type="CDD" id="cd11386">
    <property type="entry name" value="MCP_signal"/>
    <property type="match status" value="1"/>
</dbReference>
<evidence type="ECO:0000259" key="5">
    <source>
        <dbReference type="PROSITE" id="PS50111"/>
    </source>
</evidence>
<dbReference type="SUPFAM" id="SSF58104">
    <property type="entry name" value="Methyl-accepting chemotaxis protein (MCP) signaling domain"/>
    <property type="match status" value="1"/>
</dbReference>
<dbReference type="PROSITE" id="PS50111">
    <property type="entry name" value="CHEMOTAXIS_TRANSDUC_2"/>
    <property type="match status" value="1"/>
</dbReference>
<dbReference type="PANTHER" id="PTHR43531">
    <property type="entry name" value="PROTEIN ICFG"/>
    <property type="match status" value="1"/>
</dbReference>
<dbReference type="PROSITE" id="PS50885">
    <property type="entry name" value="HAMP"/>
    <property type="match status" value="1"/>
</dbReference>
<dbReference type="CDD" id="cd06225">
    <property type="entry name" value="HAMP"/>
    <property type="match status" value="1"/>
</dbReference>
<dbReference type="AlphaFoldDB" id="A0A0U1L538"/>
<evidence type="ECO:0000256" key="1">
    <source>
        <dbReference type="ARBA" id="ARBA00022500"/>
    </source>
</evidence>
<dbReference type="PRINTS" id="PR00260">
    <property type="entry name" value="CHEMTRNSDUCR"/>
</dbReference>
<feature type="domain" description="Methyl-accepting transducer" evidence="5">
    <location>
        <begin position="270"/>
        <end position="499"/>
    </location>
</feature>
<name>A0A0U1L538_9FIRM</name>
<keyword evidence="7" id="KW-0675">Receptor</keyword>
<dbReference type="SMART" id="SM00304">
    <property type="entry name" value="HAMP"/>
    <property type="match status" value="1"/>
</dbReference>
<dbReference type="InterPro" id="IPR051310">
    <property type="entry name" value="MCP_chemotaxis"/>
</dbReference>
<gene>
    <name evidence="7" type="ORF">SpAn4DRAFT_0705</name>
</gene>
<dbReference type="PANTHER" id="PTHR43531:SF11">
    <property type="entry name" value="METHYL-ACCEPTING CHEMOTAXIS PROTEIN 3"/>
    <property type="match status" value="1"/>
</dbReference>
<reference evidence="8" key="1">
    <citation type="submission" date="2015-03" db="EMBL/GenBank/DDBJ databases">
        <authorList>
            <person name="Nijsse Bart"/>
        </authorList>
    </citation>
    <scope>NUCLEOTIDE SEQUENCE [LARGE SCALE GENOMIC DNA]</scope>
</reference>
<proteinExistence type="inferred from homology"/>
<dbReference type="InterPro" id="IPR004089">
    <property type="entry name" value="MCPsignal_dom"/>
</dbReference>
<keyword evidence="4" id="KW-1133">Transmembrane helix</keyword>